<protein>
    <recommendedName>
        <fullName evidence="1">C-type lectin domain-containing protein</fullName>
    </recommendedName>
</protein>
<reference evidence="2" key="1">
    <citation type="submission" date="2025-08" db="UniProtKB">
        <authorList>
            <consortium name="Ensembl"/>
        </authorList>
    </citation>
    <scope>IDENTIFICATION</scope>
</reference>
<dbReference type="InterPro" id="IPR016186">
    <property type="entry name" value="C-type_lectin-like/link_sf"/>
</dbReference>
<dbReference type="PROSITE" id="PS50041">
    <property type="entry name" value="C_TYPE_LECTIN_2"/>
    <property type="match status" value="1"/>
</dbReference>
<dbReference type="SUPFAM" id="SSF56436">
    <property type="entry name" value="C-type lectin-like"/>
    <property type="match status" value="1"/>
</dbReference>
<dbReference type="Ensembl" id="ENSCCRT00015115810.1">
    <property type="protein sequence ID" value="ENSCCRP00015112270.1"/>
    <property type="gene ID" value="ENSCCRG00015044451.1"/>
</dbReference>
<name>A0A8C2AY79_CYPCA</name>
<evidence type="ECO:0000259" key="1">
    <source>
        <dbReference type="PROSITE" id="PS50041"/>
    </source>
</evidence>
<dbReference type="InterPro" id="IPR001304">
    <property type="entry name" value="C-type_lectin-like"/>
</dbReference>
<dbReference type="SMART" id="SM00034">
    <property type="entry name" value="CLECT"/>
    <property type="match status" value="1"/>
</dbReference>
<evidence type="ECO:0000313" key="3">
    <source>
        <dbReference type="Proteomes" id="UP000694700"/>
    </source>
</evidence>
<accession>A0A8C2AY79</accession>
<dbReference type="InterPro" id="IPR016187">
    <property type="entry name" value="CTDL_fold"/>
</dbReference>
<evidence type="ECO:0000313" key="2">
    <source>
        <dbReference type="Ensembl" id="ENSCCRP00015112270.1"/>
    </source>
</evidence>
<sequence>MFSHLNNFQNKVLSLERVRNEFLCRTFPTMFINGHIFLNLTKCIKTQNTWTEAQEYCRRRYTDLASIRNQEDQAQITSLLNALASPVWIGLYRNTWKWSDQANVTSSTQLAIRRFTGWNKNCAGANNYYRVFDDTYCTNMHYFYCNTGRSGRNSCVHHLFVIY</sequence>
<dbReference type="Gene3D" id="3.10.100.10">
    <property type="entry name" value="Mannose-Binding Protein A, subunit A"/>
    <property type="match status" value="1"/>
</dbReference>
<proteinExistence type="predicted"/>
<organism evidence="2 3">
    <name type="scientific">Cyprinus carpio</name>
    <name type="common">Common carp</name>
    <dbReference type="NCBI Taxonomy" id="7962"/>
    <lineage>
        <taxon>Eukaryota</taxon>
        <taxon>Metazoa</taxon>
        <taxon>Chordata</taxon>
        <taxon>Craniata</taxon>
        <taxon>Vertebrata</taxon>
        <taxon>Euteleostomi</taxon>
        <taxon>Actinopterygii</taxon>
        <taxon>Neopterygii</taxon>
        <taxon>Teleostei</taxon>
        <taxon>Ostariophysi</taxon>
        <taxon>Cypriniformes</taxon>
        <taxon>Cyprinidae</taxon>
        <taxon>Cyprininae</taxon>
        <taxon>Cyprinus</taxon>
    </lineage>
</organism>
<dbReference type="PANTHER" id="PTHR45784">
    <property type="entry name" value="C-TYPE LECTIN DOMAIN FAMILY 20 MEMBER A-RELATED"/>
    <property type="match status" value="1"/>
</dbReference>
<dbReference type="Proteomes" id="UP000694700">
    <property type="component" value="Unplaced"/>
</dbReference>
<dbReference type="AlphaFoldDB" id="A0A8C2AY79"/>
<dbReference type="PANTHER" id="PTHR45784:SF5">
    <property type="entry name" value="C-TYPE LECTIN DOMAIN FAMILY 20 MEMBER A-RELATED"/>
    <property type="match status" value="1"/>
</dbReference>
<dbReference type="Pfam" id="PF00059">
    <property type="entry name" value="Lectin_C"/>
    <property type="match status" value="1"/>
</dbReference>
<feature type="domain" description="C-type lectin" evidence="1">
    <location>
        <begin position="39"/>
        <end position="146"/>
    </location>
</feature>